<dbReference type="EMBL" id="CAJOBC010008868">
    <property type="protein sequence ID" value="CAF3973095.1"/>
    <property type="molecule type" value="Genomic_DNA"/>
</dbReference>
<dbReference type="AlphaFoldDB" id="A0A814WUI8"/>
<feature type="domain" description="Peptidase C45 hydrolase" evidence="3">
    <location>
        <begin position="10"/>
        <end position="123"/>
    </location>
</feature>
<keyword evidence="2" id="KW-1133">Transmembrane helix</keyword>
<protein>
    <recommendedName>
        <fullName evidence="3">Peptidase C45 hydrolase domain-containing protein</fullName>
    </recommendedName>
</protein>
<dbReference type="GO" id="GO:0070004">
    <property type="term" value="F:cysteine-type exopeptidase activity"/>
    <property type="evidence" value="ECO:0007669"/>
    <property type="project" value="InterPro"/>
</dbReference>
<accession>A0A814WUI8</accession>
<dbReference type="PANTHER" id="PTHR12994:SF17">
    <property type="entry name" value="LD30995P"/>
    <property type="match status" value="1"/>
</dbReference>
<evidence type="ECO:0000259" key="3">
    <source>
        <dbReference type="Pfam" id="PF03417"/>
    </source>
</evidence>
<dbReference type="EMBL" id="CAJNOQ010008866">
    <property type="protein sequence ID" value="CAF1208923.1"/>
    <property type="molecule type" value="Genomic_DNA"/>
</dbReference>
<reference evidence="4" key="1">
    <citation type="submission" date="2021-02" db="EMBL/GenBank/DDBJ databases">
        <authorList>
            <person name="Nowell W R."/>
        </authorList>
    </citation>
    <scope>NUCLEOTIDE SEQUENCE</scope>
</reference>
<evidence type="ECO:0000313" key="4">
    <source>
        <dbReference type="EMBL" id="CAF1208923.1"/>
    </source>
</evidence>
<dbReference type="PANTHER" id="PTHR12994">
    <property type="entry name" value="SECERNIN"/>
    <property type="match status" value="1"/>
</dbReference>
<gene>
    <name evidence="4" type="ORF">GPM918_LOCUS24109</name>
    <name evidence="5" type="ORF">SRO942_LOCUS24111</name>
</gene>
<evidence type="ECO:0000256" key="1">
    <source>
        <dbReference type="ARBA" id="ARBA00005705"/>
    </source>
</evidence>
<organism evidence="4 6">
    <name type="scientific">Didymodactylos carnosus</name>
    <dbReference type="NCBI Taxonomy" id="1234261"/>
    <lineage>
        <taxon>Eukaryota</taxon>
        <taxon>Metazoa</taxon>
        <taxon>Spiralia</taxon>
        <taxon>Gnathifera</taxon>
        <taxon>Rotifera</taxon>
        <taxon>Eurotatoria</taxon>
        <taxon>Bdelloidea</taxon>
        <taxon>Philodinida</taxon>
        <taxon>Philodinidae</taxon>
        <taxon>Didymodactylos</taxon>
    </lineage>
</organism>
<evidence type="ECO:0000313" key="5">
    <source>
        <dbReference type="EMBL" id="CAF3973095.1"/>
    </source>
</evidence>
<evidence type="ECO:0000256" key="2">
    <source>
        <dbReference type="SAM" id="Phobius"/>
    </source>
</evidence>
<dbReference type="Pfam" id="PF03417">
    <property type="entry name" value="AAT"/>
    <property type="match status" value="1"/>
</dbReference>
<keyword evidence="2" id="KW-0812">Transmembrane</keyword>
<keyword evidence="2" id="KW-0472">Membrane</keyword>
<proteinExistence type="inferred from homology"/>
<dbReference type="GO" id="GO:0016805">
    <property type="term" value="F:dipeptidase activity"/>
    <property type="evidence" value="ECO:0007669"/>
    <property type="project" value="InterPro"/>
</dbReference>
<feature type="transmembrane region" description="Helical" evidence="2">
    <location>
        <begin position="498"/>
        <end position="519"/>
    </location>
</feature>
<dbReference type="OrthoDB" id="5175656at2759"/>
<name>A0A814WUI8_9BILA</name>
<comment type="similarity">
    <text evidence="1">Belongs to the peptidase C69 family. Secernin subfamily.</text>
</comment>
<dbReference type="InterPro" id="IPR005079">
    <property type="entry name" value="Peptidase_C45_hydrolase"/>
</dbReference>
<dbReference type="Gene3D" id="3.60.60.10">
    <property type="entry name" value="Penicillin V Acylase, Chain A"/>
    <property type="match status" value="1"/>
</dbReference>
<sequence>MVAMNDVTESGSIIFAKNSDRQPNEPLSIRYVPSAVHSLNSKLQTTYIEIDQIKKTNSCILFSPTNIFGAEMGFNSHGLVAGNEALFTKISSYTSGLTGMDIVRLILERCCTSEDGKNTIIELLQKYGQGGNCGFASSFYYHNSFLVVDSHEAWLIETVGKEYAAKRITSGIHTISNIISFGSIDTFDEYSDNLITQAISNGWCKSILDFHFQKCYSGISLNPKKLFDGFIKTSFSRADRRQCRSKTLIHQASIKSKTSTGLFSITDMFNLLRDHEQSKNSPAHGLMNVDLCMHAGFGPIRINQTTGALVSVIPTCNDHIPTHYATCTALTCLSVFKPIWLDLSSLPPSFISPTSSTSVPYPLLPSNATISNPSHTYSPNNLWWKSEVMTRNVMKHYTKLITQIQSERDLLESEITNSSTRLASKDVKQEERNNFSAYCFDKVDQLTNTWFIRAHSLSLESKTEHSLWHEQTWNSWSKSAKIPSELLRYFKVENSKRIIISGSFSLISLMLVPFLAWFFKNEAEQYLISTLFNSRTHKSIGCIIQLINFLILISSTLYLLGTGRSGTTRKQQHQITLPRLNFIGTPKK</sequence>
<dbReference type="Proteomes" id="UP000681722">
    <property type="component" value="Unassembled WGS sequence"/>
</dbReference>
<keyword evidence="6" id="KW-1185">Reference proteome</keyword>
<dbReference type="Proteomes" id="UP000663829">
    <property type="component" value="Unassembled WGS sequence"/>
</dbReference>
<comment type="caution">
    <text evidence="4">The sequence shown here is derived from an EMBL/GenBank/DDBJ whole genome shotgun (WGS) entry which is preliminary data.</text>
</comment>
<dbReference type="InterPro" id="IPR005322">
    <property type="entry name" value="Peptidase_C69"/>
</dbReference>
<evidence type="ECO:0000313" key="6">
    <source>
        <dbReference type="Proteomes" id="UP000663829"/>
    </source>
</evidence>
<feature type="transmembrane region" description="Helical" evidence="2">
    <location>
        <begin position="539"/>
        <end position="560"/>
    </location>
</feature>
<dbReference type="GO" id="GO:0006508">
    <property type="term" value="P:proteolysis"/>
    <property type="evidence" value="ECO:0007669"/>
    <property type="project" value="InterPro"/>
</dbReference>